<dbReference type="AlphaFoldDB" id="A0A8J3RQF2"/>
<feature type="transmembrane region" description="Helical" evidence="1">
    <location>
        <begin position="169"/>
        <end position="193"/>
    </location>
</feature>
<feature type="transmembrane region" description="Helical" evidence="1">
    <location>
        <begin position="452"/>
        <end position="469"/>
    </location>
</feature>
<sequence>MGDLFGKFLLFPGKVHVPSFRSGRRYRFGRPAAFVAIGYMLTVLVAAVIALTDDDRFLWRLLFSDYRSGPREDPTGWSVLLPVLAGGAQGWALWQILRGRVAGDRARPRGAVRWLRWALYANLVLHLLFYRFLDYPDAWWVNVCWSLLELALVLLFHRVLTGVSRPLRFTVLAAGTFVMIASIGAQVTGALGLDAAGEMFGHALLDGTSWTLWTVLLIVAQARDGRWGRTTVWAGVASLAMPLLIPSLLLGFHSPGEDSYPALVISIWAVSHIFTPVWLARSAHDLAGPDVGAVPGRRRPAPVRAPLGWWPLPVIAAVLPLLPALVGLDRGVPFWIGPRGVVGEHLSESPAQLWLYADFLVGIGGLALLALVVVVRRTRRLAWVTVCTLLLAAVVGVVTALTTPPDPEYAIGSGGPVVRNISLGYGGPEMYPDWVFASEAGGGSGFLGISPLWHSAAFAVSALILLFRYGWSPARRSPYRTAALAVTVSILPLCLLPAADQSRGPFTSKEECERLRSASGPYGEDVAAAPLGPEPAFVCEVRESTALPGARDAPDLALVAYGRRLCGVYTRDDPAEIARVRSAGDVDVRDLTYTIDEICPSAAAVAKAGSDADEREMREWEEERQRMCDAALRHRPRIRPDSVTVVKEPVWPENGTLEAYEETAGSDPLEGRPYELLERNGLVAAVPGRLVIDVHADAVACVTTETYTRRPPVETRGWHHVVEVGYRSPGGEIVLSDPMGGSTLPDLALRGRSGDYRIRVHHAWLPSGAQRLLIMAYPGRGDDVVIHRKRIAR</sequence>
<feature type="transmembrane region" description="Helical" evidence="1">
    <location>
        <begin position="381"/>
        <end position="401"/>
    </location>
</feature>
<name>A0A8J3RQF2_9ACTN</name>
<reference evidence="2 3" key="1">
    <citation type="submission" date="2021-01" db="EMBL/GenBank/DDBJ databases">
        <title>Whole genome shotgun sequence of Planobispora longispora NBRC 13918.</title>
        <authorList>
            <person name="Komaki H."/>
            <person name="Tamura T."/>
        </authorList>
    </citation>
    <scope>NUCLEOTIDE SEQUENCE [LARGE SCALE GENOMIC DNA]</scope>
    <source>
        <strain evidence="2 3">NBRC 13918</strain>
    </source>
</reference>
<comment type="caution">
    <text evidence="2">The sequence shown here is derived from an EMBL/GenBank/DDBJ whole genome shotgun (WGS) entry which is preliminary data.</text>
</comment>
<feature type="transmembrane region" description="Helical" evidence="1">
    <location>
        <begin position="114"/>
        <end position="133"/>
    </location>
</feature>
<dbReference type="EMBL" id="BOOH01000036">
    <property type="protein sequence ID" value="GIH78012.1"/>
    <property type="molecule type" value="Genomic_DNA"/>
</dbReference>
<evidence type="ECO:0000313" key="3">
    <source>
        <dbReference type="Proteomes" id="UP000616724"/>
    </source>
</evidence>
<feature type="transmembrane region" description="Helical" evidence="1">
    <location>
        <begin position="353"/>
        <end position="374"/>
    </location>
</feature>
<evidence type="ECO:0000256" key="1">
    <source>
        <dbReference type="SAM" id="Phobius"/>
    </source>
</evidence>
<keyword evidence="1" id="KW-1133">Transmembrane helix</keyword>
<feature type="transmembrane region" description="Helical" evidence="1">
    <location>
        <begin position="232"/>
        <end position="253"/>
    </location>
</feature>
<feature type="transmembrane region" description="Helical" evidence="1">
    <location>
        <begin position="199"/>
        <end position="220"/>
    </location>
</feature>
<feature type="transmembrane region" description="Helical" evidence="1">
    <location>
        <begin position="31"/>
        <end position="52"/>
    </location>
</feature>
<keyword evidence="1" id="KW-0472">Membrane</keyword>
<proteinExistence type="predicted"/>
<organism evidence="2 3">
    <name type="scientific">Planobispora longispora</name>
    <dbReference type="NCBI Taxonomy" id="28887"/>
    <lineage>
        <taxon>Bacteria</taxon>
        <taxon>Bacillati</taxon>
        <taxon>Actinomycetota</taxon>
        <taxon>Actinomycetes</taxon>
        <taxon>Streptosporangiales</taxon>
        <taxon>Streptosporangiaceae</taxon>
        <taxon>Planobispora</taxon>
    </lineage>
</organism>
<feature type="transmembrane region" description="Helical" evidence="1">
    <location>
        <begin position="307"/>
        <end position="328"/>
    </location>
</feature>
<keyword evidence="3" id="KW-1185">Reference proteome</keyword>
<feature type="transmembrane region" description="Helical" evidence="1">
    <location>
        <begin position="75"/>
        <end position="94"/>
    </location>
</feature>
<dbReference type="Proteomes" id="UP000616724">
    <property type="component" value="Unassembled WGS sequence"/>
</dbReference>
<protein>
    <submittedName>
        <fullName evidence="2">Uncharacterized protein</fullName>
    </submittedName>
</protein>
<gene>
    <name evidence="2" type="ORF">Plo01_44410</name>
</gene>
<evidence type="ECO:0000313" key="2">
    <source>
        <dbReference type="EMBL" id="GIH78012.1"/>
    </source>
</evidence>
<accession>A0A8J3RQF2</accession>
<feature type="transmembrane region" description="Helical" evidence="1">
    <location>
        <begin position="481"/>
        <end position="499"/>
    </location>
</feature>
<keyword evidence="1" id="KW-0812">Transmembrane</keyword>
<feature type="transmembrane region" description="Helical" evidence="1">
    <location>
        <begin position="259"/>
        <end position="279"/>
    </location>
</feature>
<feature type="transmembrane region" description="Helical" evidence="1">
    <location>
        <begin position="139"/>
        <end position="157"/>
    </location>
</feature>